<dbReference type="InterPro" id="IPR003953">
    <property type="entry name" value="FAD-dep_OxRdtase_2_FAD-bd"/>
</dbReference>
<keyword evidence="6" id="KW-0411">Iron-sulfur</keyword>
<protein>
    <recommendedName>
        <fullName evidence="7">FAD-dependent oxidoreductase 2 FAD-binding domain-containing protein</fullName>
    </recommendedName>
</protein>
<dbReference type="AlphaFoldDB" id="X1GVE8"/>
<keyword evidence="1" id="KW-0004">4Fe-4S</keyword>
<dbReference type="EMBL" id="BARU01010166">
    <property type="protein sequence ID" value="GAH45579.1"/>
    <property type="molecule type" value="Genomic_DNA"/>
</dbReference>
<evidence type="ECO:0000256" key="2">
    <source>
        <dbReference type="ARBA" id="ARBA00022630"/>
    </source>
</evidence>
<keyword evidence="3" id="KW-0479">Metal-binding</keyword>
<dbReference type="GO" id="GO:0051539">
    <property type="term" value="F:4 iron, 4 sulfur cluster binding"/>
    <property type="evidence" value="ECO:0007669"/>
    <property type="project" value="UniProtKB-KW"/>
</dbReference>
<dbReference type="SUPFAM" id="SSF51905">
    <property type="entry name" value="FAD/NAD(P)-binding domain"/>
    <property type="match status" value="1"/>
</dbReference>
<keyword evidence="2" id="KW-0285">Flavoprotein</keyword>
<evidence type="ECO:0000256" key="1">
    <source>
        <dbReference type="ARBA" id="ARBA00022485"/>
    </source>
</evidence>
<feature type="domain" description="FAD-dependent oxidoreductase 2 FAD-binding" evidence="7">
    <location>
        <begin position="283"/>
        <end position="309"/>
    </location>
</feature>
<dbReference type="SUPFAM" id="SSF51971">
    <property type="entry name" value="Nucleotide-binding domain"/>
    <property type="match status" value="1"/>
</dbReference>
<dbReference type="Gene3D" id="3.40.50.720">
    <property type="entry name" value="NAD(P)-binding Rossmann-like Domain"/>
    <property type="match status" value="1"/>
</dbReference>
<sequence>EYGVKYVRAQVGSISETPGTNNLRLKYECEDGELAEEEFDMVILSVGLVMPKGAKELAVNLGIDLNKYGFCKTNEFSPMETSKPGIFVSGAFQGPKDIPETVTQASGAASLATGLISSARGTQVTEKVYPPEIDVSEQPPRIGVFVCHCGINIGGFVTVPQVVEYAKTLDNVVYAENNLYTCSQDTQKKITEMIKEHNLNRVVVASCTPRTHEPLFQETLREAGLNPHLFEMANIRDQCSWIHMHEPEEATIKAKDLVRMAVAKARLIEPLQSLPLDVTQKGLVIGGGLAGMVAAIGIAKQGYEVYLIE</sequence>
<keyword evidence="4" id="KW-0560">Oxidoreductase</keyword>
<dbReference type="GO" id="GO:0016491">
    <property type="term" value="F:oxidoreductase activity"/>
    <property type="evidence" value="ECO:0007669"/>
    <property type="project" value="UniProtKB-KW"/>
</dbReference>
<name>X1GVE8_9ZZZZ</name>
<feature type="non-terminal residue" evidence="8">
    <location>
        <position position="309"/>
    </location>
</feature>
<dbReference type="InterPro" id="IPR036188">
    <property type="entry name" value="FAD/NAD-bd_sf"/>
</dbReference>
<dbReference type="Pfam" id="PF00890">
    <property type="entry name" value="FAD_binding_2"/>
    <property type="match status" value="1"/>
</dbReference>
<proteinExistence type="predicted"/>
<comment type="caution">
    <text evidence="8">The sequence shown here is derived from an EMBL/GenBank/DDBJ whole genome shotgun (WGS) entry which is preliminary data.</text>
</comment>
<dbReference type="Gene3D" id="3.50.50.60">
    <property type="entry name" value="FAD/NAD(P)-binding domain"/>
    <property type="match status" value="1"/>
</dbReference>
<dbReference type="GO" id="GO:0046872">
    <property type="term" value="F:metal ion binding"/>
    <property type="evidence" value="ECO:0007669"/>
    <property type="project" value="UniProtKB-KW"/>
</dbReference>
<gene>
    <name evidence="8" type="ORF">S03H2_19460</name>
</gene>
<keyword evidence="5" id="KW-0408">Iron</keyword>
<evidence type="ECO:0000313" key="8">
    <source>
        <dbReference type="EMBL" id="GAH45579.1"/>
    </source>
</evidence>
<dbReference type="InterPro" id="IPR039650">
    <property type="entry name" value="HdrA-like"/>
</dbReference>
<feature type="non-terminal residue" evidence="8">
    <location>
        <position position="1"/>
    </location>
</feature>
<evidence type="ECO:0000256" key="3">
    <source>
        <dbReference type="ARBA" id="ARBA00022723"/>
    </source>
</evidence>
<dbReference type="PANTHER" id="PTHR43498">
    <property type="entry name" value="FERREDOXIN:COB-COM HETERODISULFIDE REDUCTASE SUBUNIT A"/>
    <property type="match status" value="1"/>
</dbReference>
<accession>X1GVE8</accession>
<evidence type="ECO:0000256" key="6">
    <source>
        <dbReference type="ARBA" id="ARBA00023014"/>
    </source>
</evidence>
<evidence type="ECO:0000256" key="4">
    <source>
        <dbReference type="ARBA" id="ARBA00023002"/>
    </source>
</evidence>
<evidence type="ECO:0000256" key="5">
    <source>
        <dbReference type="ARBA" id="ARBA00023004"/>
    </source>
</evidence>
<evidence type="ECO:0000259" key="7">
    <source>
        <dbReference type="Pfam" id="PF00890"/>
    </source>
</evidence>
<dbReference type="PANTHER" id="PTHR43498:SF1">
    <property type="entry name" value="COB--COM HETERODISULFIDE REDUCTASE IRON-SULFUR SUBUNIT A"/>
    <property type="match status" value="1"/>
</dbReference>
<reference evidence="8" key="1">
    <citation type="journal article" date="2014" name="Front. Microbiol.">
        <title>High frequency of phylogenetically diverse reductive dehalogenase-homologous genes in deep subseafloor sedimentary metagenomes.</title>
        <authorList>
            <person name="Kawai M."/>
            <person name="Futagami T."/>
            <person name="Toyoda A."/>
            <person name="Takaki Y."/>
            <person name="Nishi S."/>
            <person name="Hori S."/>
            <person name="Arai W."/>
            <person name="Tsubouchi T."/>
            <person name="Morono Y."/>
            <person name="Uchiyama I."/>
            <person name="Ito T."/>
            <person name="Fujiyama A."/>
            <person name="Inagaki F."/>
            <person name="Takami H."/>
        </authorList>
    </citation>
    <scope>NUCLEOTIDE SEQUENCE</scope>
    <source>
        <strain evidence="8">Expedition CK06-06</strain>
    </source>
</reference>
<organism evidence="8">
    <name type="scientific">marine sediment metagenome</name>
    <dbReference type="NCBI Taxonomy" id="412755"/>
    <lineage>
        <taxon>unclassified sequences</taxon>
        <taxon>metagenomes</taxon>
        <taxon>ecological metagenomes</taxon>
    </lineage>
</organism>